<reference evidence="4" key="2">
    <citation type="submission" date="2023-06" db="EMBL/GenBank/DDBJ databases">
        <authorList>
            <person name="Swenson N.G."/>
            <person name="Wegrzyn J.L."/>
            <person name="Mcevoy S.L."/>
        </authorList>
    </citation>
    <scope>NUCLEOTIDE SEQUENCE</scope>
    <source>
        <strain evidence="4">NS2018</strain>
        <tissue evidence="4">Leaf</tissue>
    </source>
</reference>
<feature type="domain" description="Subtilisin-like protease fibronectin type-III" evidence="3">
    <location>
        <begin position="71"/>
        <end position="132"/>
    </location>
</feature>
<proteinExistence type="inferred from homology"/>
<dbReference type="Gene3D" id="2.60.40.2310">
    <property type="match status" value="1"/>
</dbReference>
<keyword evidence="2" id="KW-0732">Signal</keyword>
<evidence type="ECO:0000256" key="2">
    <source>
        <dbReference type="ARBA" id="ARBA00022729"/>
    </source>
</evidence>
<sequence>MTAKNNIEQEFAYGSGHLNPGKAINPGLVYDAGEIDYVKFLCGQGYSTKNLRKITGDNFSCSKANNGSVWDLNLPSFTLSKNPGISTAITRIFHRRVTNVGSPGSIYKAIIVKNQPGIEIQVIPRALSFRLYHRVNLILSITLAFLWINFRCKAAEPKQVYIVFVDPSVKSSEATNLEFLQQVLETRIEGCS</sequence>
<comment type="caution">
    <text evidence="4">The sequence shown here is derived from an EMBL/GenBank/DDBJ whole genome shotgun (WGS) entry which is preliminary data.</text>
</comment>
<evidence type="ECO:0000313" key="4">
    <source>
        <dbReference type="EMBL" id="KAK0592959.1"/>
    </source>
</evidence>
<evidence type="ECO:0000256" key="1">
    <source>
        <dbReference type="ARBA" id="ARBA00011073"/>
    </source>
</evidence>
<comment type="similarity">
    <text evidence="1">Belongs to the peptidase S8 family.</text>
</comment>
<reference evidence="4" key="1">
    <citation type="journal article" date="2022" name="Plant J.">
        <title>Strategies of tolerance reflected in two North American maple genomes.</title>
        <authorList>
            <person name="McEvoy S.L."/>
            <person name="Sezen U.U."/>
            <person name="Trouern-Trend A."/>
            <person name="McMahon S.M."/>
            <person name="Schaberg P.G."/>
            <person name="Yang J."/>
            <person name="Wegrzyn J.L."/>
            <person name="Swenson N.G."/>
        </authorList>
    </citation>
    <scope>NUCLEOTIDE SEQUENCE</scope>
    <source>
        <strain evidence="4">NS2018</strain>
    </source>
</reference>
<accession>A0AA39VP49</accession>
<name>A0AA39VP49_ACESA</name>
<dbReference type="GO" id="GO:0004252">
    <property type="term" value="F:serine-type endopeptidase activity"/>
    <property type="evidence" value="ECO:0007669"/>
    <property type="project" value="InterPro"/>
</dbReference>
<evidence type="ECO:0000313" key="5">
    <source>
        <dbReference type="Proteomes" id="UP001168877"/>
    </source>
</evidence>
<dbReference type="InterPro" id="IPR045051">
    <property type="entry name" value="SBT"/>
</dbReference>
<dbReference type="PANTHER" id="PTHR10795">
    <property type="entry name" value="PROPROTEIN CONVERTASE SUBTILISIN/KEXIN"/>
    <property type="match status" value="1"/>
</dbReference>
<protein>
    <recommendedName>
        <fullName evidence="3">Subtilisin-like protease fibronectin type-III domain-containing protein</fullName>
    </recommendedName>
</protein>
<gene>
    <name evidence="4" type="ORF">LWI29_028260</name>
</gene>
<dbReference type="EMBL" id="JAUESC010000380">
    <property type="protein sequence ID" value="KAK0592959.1"/>
    <property type="molecule type" value="Genomic_DNA"/>
</dbReference>
<dbReference type="GO" id="GO:0006508">
    <property type="term" value="P:proteolysis"/>
    <property type="evidence" value="ECO:0007669"/>
    <property type="project" value="InterPro"/>
</dbReference>
<dbReference type="Proteomes" id="UP001168877">
    <property type="component" value="Unassembled WGS sequence"/>
</dbReference>
<dbReference type="InterPro" id="IPR036852">
    <property type="entry name" value="Peptidase_S8/S53_dom_sf"/>
</dbReference>
<dbReference type="AlphaFoldDB" id="A0AA39VP49"/>
<dbReference type="InterPro" id="IPR041469">
    <property type="entry name" value="Subtilisin-like_FN3"/>
</dbReference>
<keyword evidence="5" id="KW-1185">Reference proteome</keyword>
<organism evidence="4 5">
    <name type="scientific">Acer saccharum</name>
    <name type="common">Sugar maple</name>
    <dbReference type="NCBI Taxonomy" id="4024"/>
    <lineage>
        <taxon>Eukaryota</taxon>
        <taxon>Viridiplantae</taxon>
        <taxon>Streptophyta</taxon>
        <taxon>Embryophyta</taxon>
        <taxon>Tracheophyta</taxon>
        <taxon>Spermatophyta</taxon>
        <taxon>Magnoliopsida</taxon>
        <taxon>eudicotyledons</taxon>
        <taxon>Gunneridae</taxon>
        <taxon>Pentapetalae</taxon>
        <taxon>rosids</taxon>
        <taxon>malvids</taxon>
        <taxon>Sapindales</taxon>
        <taxon>Sapindaceae</taxon>
        <taxon>Hippocastanoideae</taxon>
        <taxon>Acereae</taxon>
        <taxon>Acer</taxon>
    </lineage>
</organism>
<evidence type="ECO:0000259" key="3">
    <source>
        <dbReference type="Pfam" id="PF17766"/>
    </source>
</evidence>
<dbReference type="Pfam" id="PF17766">
    <property type="entry name" value="fn3_6"/>
    <property type="match status" value="1"/>
</dbReference>
<dbReference type="Gene3D" id="3.40.50.200">
    <property type="entry name" value="Peptidase S8/S53 domain"/>
    <property type="match status" value="1"/>
</dbReference>